<evidence type="ECO:0000313" key="1">
    <source>
        <dbReference type="EMBL" id="VFJ99046.1"/>
    </source>
</evidence>
<gene>
    <name evidence="1" type="ORF">BECKLFY1418B_GA0070995_11356</name>
</gene>
<accession>A0A450V2X7</accession>
<proteinExistence type="predicted"/>
<dbReference type="AlphaFoldDB" id="A0A450V2X7"/>
<dbReference type="EMBL" id="CAADFF010000135">
    <property type="protein sequence ID" value="VFJ99046.1"/>
    <property type="molecule type" value="Genomic_DNA"/>
</dbReference>
<sequence length="59" mass="7077">MGFFPSFVDTLQYPGSKITLLPIMDSLLDDFLQKRFQGTISLFRQKRQFFLFPVRTEWK</sequence>
<name>A0A450V2X7_9GAMM</name>
<protein>
    <submittedName>
        <fullName evidence="1">Uncharacterized protein</fullName>
    </submittedName>
</protein>
<organism evidence="1">
    <name type="scientific">Candidatus Kentrum sp. LFY</name>
    <dbReference type="NCBI Taxonomy" id="2126342"/>
    <lineage>
        <taxon>Bacteria</taxon>
        <taxon>Pseudomonadati</taxon>
        <taxon>Pseudomonadota</taxon>
        <taxon>Gammaproteobacteria</taxon>
        <taxon>Candidatus Kentrum</taxon>
    </lineage>
</organism>
<reference evidence="1" key="1">
    <citation type="submission" date="2019-02" db="EMBL/GenBank/DDBJ databases">
        <authorList>
            <person name="Gruber-Vodicka R. H."/>
            <person name="Seah K. B. B."/>
        </authorList>
    </citation>
    <scope>NUCLEOTIDE SEQUENCE</scope>
    <source>
        <strain evidence="1">BECK_M7</strain>
    </source>
</reference>